<name>A0ABQ4S2N6_9HYPH</name>
<dbReference type="Gene3D" id="3.30.450.20">
    <property type="entry name" value="PAS domain"/>
    <property type="match status" value="1"/>
</dbReference>
<keyword evidence="3" id="KW-1185">Reference proteome</keyword>
<protein>
    <recommendedName>
        <fullName evidence="1">HTH luxR-type domain-containing protein</fullName>
    </recommendedName>
</protein>
<proteinExistence type="predicted"/>
<gene>
    <name evidence="2" type="ORF">OCOJLMKI_4573</name>
</gene>
<comment type="caution">
    <text evidence="2">The sequence shown here is derived from an EMBL/GenBank/DDBJ whole genome shotgun (WGS) entry which is preliminary data.</text>
</comment>
<dbReference type="Gene3D" id="1.10.10.10">
    <property type="entry name" value="Winged helix-like DNA-binding domain superfamily/Winged helix DNA-binding domain"/>
    <property type="match status" value="1"/>
</dbReference>
<dbReference type="Proteomes" id="UP001055125">
    <property type="component" value="Unassembled WGS sequence"/>
</dbReference>
<dbReference type="SUPFAM" id="SSF46894">
    <property type="entry name" value="C-terminal effector domain of the bipartite response regulators"/>
    <property type="match status" value="1"/>
</dbReference>
<organism evidence="2 3">
    <name type="scientific">Methylobacterium iners</name>
    <dbReference type="NCBI Taxonomy" id="418707"/>
    <lineage>
        <taxon>Bacteria</taxon>
        <taxon>Pseudomonadati</taxon>
        <taxon>Pseudomonadota</taxon>
        <taxon>Alphaproteobacteria</taxon>
        <taxon>Hyphomicrobiales</taxon>
        <taxon>Methylobacteriaceae</taxon>
        <taxon>Methylobacterium</taxon>
    </lineage>
</organism>
<evidence type="ECO:0000313" key="2">
    <source>
        <dbReference type="EMBL" id="GJD97344.1"/>
    </source>
</evidence>
<dbReference type="SMART" id="SM00421">
    <property type="entry name" value="HTH_LUXR"/>
    <property type="match status" value="1"/>
</dbReference>
<reference evidence="2" key="1">
    <citation type="journal article" date="2021" name="Front. Microbiol.">
        <title>Comprehensive Comparative Genomics and Phenotyping of Methylobacterium Species.</title>
        <authorList>
            <person name="Alessa O."/>
            <person name="Ogura Y."/>
            <person name="Fujitani Y."/>
            <person name="Takami H."/>
            <person name="Hayashi T."/>
            <person name="Sahin N."/>
            <person name="Tani A."/>
        </authorList>
    </citation>
    <scope>NUCLEOTIDE SEQUENCE</scope>
    <source>
        <strain evidence="2">DSM 19015</strain>
    </source>
</reference>
<feature type="domain" description="HTH luxR-type" evidence="1">
    <location>
        <begin position="309"/>
        <end position="366"/>
    </location>
</feature>
<evidence type="ECO:0000313" key="3">
    <source>
        <dbReference type="Proteomes" id="UP001055125"/>
    </source>
</evidence>
<dbReference type="InterPro" id="IPR036388">
    <property type="entry name" value="WH-like_DNA-bd_sf"/>
</dbReference>
<reference evidence="2" key="2">
    <citation type="submission" date="2021-08" db="EMBL/GenBank/DDBJ databases">
        <authorList>
            <person name="Tani A."/>
            <person name="Ola A."/>
            <person name="Ogura Y."/>
            <person name="Katsura K."/>
            <person name="Hayashi T."/>
        </authorList>
    </citation>
    <scope>NUCLEOTIDE SEQUENCE</scope>
    <source>
        <strain evidence="2">DSM 19015</strain>
    </source>
</reference>
<evidence type="ECO:0000259" key="1">
    <source>
        <dbReference type="SMART" id="SM00421"/>
    </source>
</evidence>
<dbReference type="EMBL" id="BPQP01000088">
    <property type="protein sequence ID" value="GJD97344.1"/>
    <property type="molecule type" value="Genomic_DNA"/>
</dbReference>
<sequence>MTFSAWNSAVEAVYMAASAPSRWPSTLYQIAQLLDADGGILLYRHDSGTMSVIVSPNLIEMAKDYAANWQHLDVRAERGFQAFSVGHRDVVTDRQYFSDEEISTLPIYQEFLIPYGFLWSLSASVSPTSSVSVMLTLLRAKHKSAYTEEDENQMLAISRHVERSLSLSVRLMDAEAERLGLSEALDRVSCGVFILDAERRVLLANRTADQLLGEGLAVLGGQFTVTDRVARRTFQQRLDAILSNNNASSIEPLALESLVVPNGDRGLILQILPIQSSIEAPVLVSARAVVLAVDQEPGRSFDPALVRDVFKLTLGEARLAALVGAGTPPCEAAAKLGIADATARTVLKRVFDKMGVSRQSEMAVLMGKLFMLRHP</sequence>
<dbReference type="InterPro" id="IPR016032">
    <property type="entry name" value="Sig_transdc_resp-reg_C-effctor"/>
</dbReference>
<dbReference type="InterPro" id="IPR000792">
    <property type="entry name" value="Tscrpt_reg_LuxR_C"/>
</dbReference>
<accession>A0ABQ4S2N6</accession>
<dbReference type="RefSeq" id="WP_238246415.1">
    <property type="nucleotide sequence ID" value="NZ_BPQP01000088.1"/>
</dbReference>